<dbReference type="AlphaFoldDB" id="A0A8K0KI15"/>
<reference evidence="6" key="2">
    <citation type="submission" date="2017-10" db="EMBL/GenBank/DDBJ databases">
        <title>Ladona fulva Genome sequencing and assembly.</title>
        <authorList>
            <person name="Murali S."/>
            <person name="Richards S."/>
            <person name="Bandaranaike D."/>
            <person name="Bellair M."/>
            <person name="Blankenburg K."/>
            <person name="Chao H."/>
            <person name="Dinh H."/>
            <person name="Doddapaneni H."/>
            <person name="Dugan-Rocha S."/>
            <person name="Elkadiri S."/>
            <person name="Gnanaolivu R."/>
            <person name="Hernandez B."/>
            <person name="Skinner E."/>
            <person name="Javaid M."/>
            <person name="Lee S."/>
            <person name="Li M."/>
            <person name="Ming W."/>
            <person name="Munidasa M."/>
            <person name="Muniz J."/>
            <person name="Nguyen L."/>
            <person name="Hughes D."/>
            <person name="Osuji N."/>
            <person name="Pu L.-L."/>
            <person name="Puazo M."/>
            <person name="Qu C."/>
            <person name="Quiroz J."/>
            <person name="Raj R."/>
            <person name="Weissenberger G."/>
            <person name="Xin Y."/>
            <person name="Zou X."/>
            <person name="Han Y."/>
            <person name="Worley K."/>
            <person name="Muzny D."/>
            <person name="Gibbs R."/>
        </authorList>
    </citation>
    <scope>NUCLEOTIDE SEQUENCE</scope>
    <source>
        <strain evidence="6">Sampled in the wild</strain>
    </source>
</reference>
<evidence type="ECO:0000259" key="5">
    <source>
        <dbReference type="Pfam" id="PF00089"/>
    </source>
</evidence>
<gene>
    <name evidence="6" type="ORF">J437_LFUL009256</name>
</gene>
<dbReference type="EMBL" id="KZ308905">
    <property type="protein sequence ID" value="KAG8235397.1"/>
    <property type="molecule type" value="Genomic_DNA"/>
</dbReference>
<organism evidence="6 7">
    <name type="scientific">Ladona fulva</name>
    <name type="common">Scarce chaser dragonfly</name>
    <name type="synonym">Libellula fulva</name>
    <dbReference type="NCBI Taxonomy" id="123851"/>
    <lineage>
        <taxon>Eukaryota</taxon>
        <taxon>Metazoa</taxon>
        <taxon>Ecdysozoa</taxon>
        <taxon>Arthropoda</taxon>
        <taxon>Hexapoda</taxon>
        <taxon>Insecta</taxon>
        <taxon>Pterygota</taxon>
        <taxon>Palaeoptera</taxon>
        <taxon>Odonata</taxon>
        <taxon>Epiprocta</taxon>
        <taxon>Anisoptera</taxon>
        <taxon>Libelluloidea</taxon>
        <taxon>Libellulidae</taxon>
        <taxon>Ladona</taxon>
    </lineage>
</organism>
<evidence type="ECO:0000256" key="3">
    <source>
        <dbReference type="ARBA" id="ARBA00022825"/>
    </source>
</evidence>
<dbReference type="SUPFAM" id="SSF50494">
    <property type="entry name" value="Trypsin-like serine proteases"/>
    <property type="match status" value="1"/>
</dbReference>
<reference evidence="6" key="1">
    <citation type="submission" date="2013-04" db="EMBL/GenBank/DDBJ databases">
        <authorList>
            <person name="Qu J."/>
            <person name="Murali S.C."/>
            <person name="Bandaranaike D."/>
            <person name="Bellair M."/>
            <person name="Blankenburg K."/>
            <person name="Chao H."/>
            <person name="Dinh H."/>
            <person name="Doddapaneni H."/>
            <person name="Downs B."/>
            <person name="Dugan-Rocha S."/>
            <person name="Elkadiri S."/>
            <person name="Gnanaolivu R.D."/>
            <person name="Hernandez B."/>
            <person name="Javaid M."/>
            <person name="Jayaseelan J.C."/>
            <person name="Lee S."/>
            <person name="Li M."/>
            <person name="Ming W."/>
            <person name="Munidasa M."/>
            <person name="Muniz J."/>
            <person name="Nguyen L."/>
            <person name="Ongeri F."/>
            <person name="Osuji N."/>
            <person name="Pu L.-L."/>
            <person name="Puazo M."/>
            <person name="Qu C."/>
            <person name="Quiroz J."/>
            <person name="Raj R."/>
            <person name="Weissenberger G."/>
            <person name="Xin Y."/>
            <person name="Zou X."/>
            <person name="Han Y."/>
            <person name="Richards S."/>
            <person name="Worley K."/>
            <person name="Muzny D."/>
            <person name="Gibbs R."/>
        </authorList>
    </citation>
    <scope>NUCLEOTIDE SEQUENCE</scope>
    <source>
        <strain evidence="6">Sampled in the wild</strain>
    </source>
</reference>
<sequence length="135" mass="14448">MRKRNIRKIVRVISDFSLKMKTATIFLVLFVVGASQASPQLEPSGTDDGAAENITGIHEPYIIGGDVVIGRQFPGMISLQVGGVHNCGGSIVNANYSVTAAHCCQFDPKDVIVMSGSNNLENGGIEHNVLEMHSH</sequence>
<dbReference type="GO" id="GO:0006508">
    <property type="term" value="P:proteolysis"/>
    <property type="evidence" value="ECO:0007669"/>
    <property type="project" value="UniProtKB-KW"/>
</dbReference>
<dbReference type="InterPro" id="IPR001254">
    <property type="entry name" value="Trypsin_dom"/>
</dbReference>
<dbReference type="GO" id="GO:0004252">
    <property type="term" value="F:serine-type endopeptidase activity"/>
    <property type="evidence" value="ECO:0007669"/>
    <property type="project" value="InterPro"/>
</dbReference>
<dbReference type="PANTHER" id="PTHR24276">
    <property type="entry name" value="POLYSERASE-RELATED"/>
    <property type="match status" value="1"/>
</dbReference>
<keyword evidence="2" id="KW-0378">Hydrolase</keyword>
<proteinExistence type="predicted"/>
<dbReference type="PANTHER" id="PTHR24276:SF91">
    <property type="entry name" value="AT26814P-RELATED"/>
    <property type="match status" value="1"/>
</dbReference>
<evidence type="ECO:0000256" key="4">
    <source>
        <dbReference type="ARBA" id="ARBA00023157"/>
    </source>
</evidence>
<dbReference type="InterPro" id="IPR009003">
    <property type="entry name" value="Peptidase_S1_PA"/>
</dbReference>
<name>A0A8K0KI15_LADFU</name>
<accession>A0A8K0KI15</accession>
<keyword evidence="1" id="KW-0645">Protease</keyword>
<comment type="caution">
    <text evidence="6">The sequence shown here is derived from an EMBL/GenBank/DDBJ whole genome shotgun (WGS) entry which is preliminary data.</text>
</comment>
<keyword evidence="4" id="KW-1015">Disulfide bond</keyword>
<dbReference type="Gene3D" id="2.40.10.10">
    <property type="entry name" value="Trypsin-like serine proteases"/>
    <property type="match status" value="2"/>
</dbReference>
<dbReference type="Proteomes" id="UP000792457">
    <property type="component" value="Unassembled WGS sequence"/>
</dbReference>
<dbReference type="InterPro" id="IPR018114">
    <property type="entry name" value="TRYPSIN_HIS"/>
</dbReference>
<protein>
    <recommendedName>
        <fullName evidence="5">Peptidase S1 domain-containing protein</fullName>
    </recommendedName>
</protein>
<keyword evidence="3" id="KW-0720">Serine protease</keyword>
<dbReference type="Pfam" id="PF00089">
    <property type="entry name" value="Trypsin"/>
    <property type="match status" value="1"/>
</dbReference>
<dbReference type="PROSITE" id="PS00134">
    <property type="entry name" value="TRYPSIN_HIS"/>
    <property type="match status" value="1"/>
</dbReference>
<evidence type="ECO:0000313" key="6">
    <source>
        <dbReference type="EMBL" id="KAG8235397.1"/>
    </source>
</evidence>
<evidence type="ECO:0000256" key="2">
    <source>
        <dbReference type="ARBA" id="ARBA00022801"/>
    </source>
</evidence>
<dbReference type="OrthoDB" id="546450at2759"/>
<evidence type="ECO:0000313" key="7">
    <source>
        <dbReference type="Proteomes" id="UP000792457"/>
    </source>
</evidence>
<feature type="domain" description="Peptidase S1" evidence="5">
    <location>
        <begin position="62"/>
        <end position="123"/>
    </location>
</feature>
<dbReference type="InterPro" id="IPR043504">
    <property type="entry name" value="Peptidase_S1_PA_chymotrypsin"/>
</dbReference>
<keyword evidence="7" id="KW-1185">Reference proteome</keyword>
<dbReference type="InterPro" id="IPR050430">
    <property type="entry name" value="Peptidase_S1"/>
</dbReference>
<evidence type="ECO:0000256" key="1">
    <source>
        <dbReference type="ARBA" id="ARBA00022670"/>
    </source>
</evidence>
<feature type="non-terminal residue" evidence="6">
    <location>
        <position position="135"/>
    </location>
</feature>